<name>A0AAD9K8I9_9ANNE</name>
<feature type="compositionally biased region" description="Polar residues" evidence="1">
    <location>
        <begin position="23"/>
        <end position="33"/>
    </location>
</feature>
<feature type="chain" id="PRO_5042240604" description="Secreted protein" evidence="2">
    <location>
        <begin position="23"/>
        <end position="70"/>
    </location>
</feature>
<evidence type="ECO:0000256" key="1">
    <source>
        <dbReference type="SAM" id="MobiDB-lite"/>
    </source>
</evidence>
<feature type="region of interest" description="Disordered" evidence="1">
    <location>
        <begin position="23"/>
        <end position="44"/>
    </location>
</feature>
<evidence type="ECO:0000313" key="3">
    <source>
        <dbReference type="EMBL" id="KAK2166647.1"/>
    </source>
</evidence>
<organism evidence="3 4">
    <name type="scientific">Paralvinella palmiformis</name>
    <dbReference type="NCBI Taxonomy" id="53620"/>
    <lineage>
        <taxon>Eukaryota</taxon>
        <taxon>Metazoa</taxon>
        <taxon>Spiralia</taxon>
        <taxon>Lophotrochozoa</taxon>
        <taxon>Annelida</taxon>
        <taxon>Polychaeta</taxon>
        <taxon>Sedentaria</taxon>
        <taxon>Canalipalpata</taxon>
        <taxon>Terebellida</taxon>
        <taxon>Terebelliformia</taxon>
        <taxon>Alvinellidae</taxon>
        <taxon>Paralvinella</taxon>
    </lineage>
</organism>
<comment type="caution">
    <text evidence="3">The sequence shown here is derived from an EMBL/GenBank/DDBJ whole genome shotgun (WGS) entry which is preliminary data.</text>
</comment>
<keyword evidence="4" id="KW-1185">Reference proteome</keyword>
<dbReference type="EMBL" id="JAODUP010000037">
    <property type="protein sequence ID" value="KAK2166647.1"/>
    <property type="molecule type" value="Genomic_DNA"/>
</dbReference>
<accession>A0AAD9K8I9</accession>
<evidence type="ECO:0000256" key="2">
    <source>
        <dbReference type="SAM" id="SignalP"/>
    </source>
</evidence>
<dbReference type="Proteomes" id="UP001208570">
    <property type="component" value="Unassembled WGS sequence"/>
</dbReference>
<feature type="signal peptide" evidence="2">
    <location>
        <begin position="1"/>
        <end position="22"/>
    </location>
</feature>
<evidence type="ECO:0008006" key="5">
    <source>
        <dbReference type="Google" id="ProtNLM"/>
    </source>
</evidence>
<gene>
    <name evidence="3" type="ORF">LSH36_37g12017</name>
</gene>
<reference evidence="3" key="1">
    <citation type="journal article" date="2023" name="Mol. Biol. Evol.">
        <title>Third-Generation Sequencing Reveals the Adaptive Role of the Epigenome in Three Deep-Sea Polychaetes.</title>
        <authorList>
            <person name="Perez M."/>
            <person name="Aroh O."/>
            <person name="Sun Y."/>
            <person name="Lan Y."/>
            <person name="Juniper S.K."/>
            <person name="Young C.R."/>
            <person name="Angers B."/>
            <person name="Qian P.Y."/>
        </authorList>
    </citation>
    <scope>NUCLEOTIDE SEQUENCE</scope>
    <source>
        <strain evidence="3">P08H-3</strain>
    </source>
</reference>
<protein>
    <recommendedName>
        <fullName evidence="5">Secreted protein</fullName>
    </recommendedName>
</protein>
<proteinExistence type="predicted"/>
<dbReference type="AlphaFoldDB" id="A0AAD9K8I9"/>
<sequence>MNALVDIIFLCLIAVPSSSVNGRRTMTSRQSGLPSMRHSLQPDEPRFTNETHSVYGGQGTVALMFFFYFK</sequence>
<keyword evidence="2" id="KW-0732">Signal</keyword>
<evidence type="ECO:0000313" key="4">
    <source>
        <dbReference type="Proteomes" id="UP001208570"/>
    </source>
</evidence>